<feature type="compositionally biased region" description="Pro residues" evidence="1">
    <location>
        <begin position="374"/>
        <end position="383"/>
    </location>
</feature>
<evidence type="ECO:0000313" key="5">
    <source>
        <dbReference type="RefSeq" id="XP_006866497.1"/>
    </source>
</evidence>
<sequence length="513" mass="56887">MLWAICLACALPVVFTWTLPFKSNRDRPDLALEVLTDEVECFSDYMTLWIPRSHVEGLRQWLSRILHLPGTWRTPSRLDPFLVKCGYFLHPDPNGDFIFRALYSACFVQKEKANYRLEIRIFQKGVRRLEQSDGYVMKCPVTTARLGQMHIHCGPTFIQVSRPMPLGSSSGQTQWLLALRGELVASLEDASLIGLYVDINATTITIQSPRPELLQRQQVLNTSTELLSLWLVSGYSAYSLEATCPPVSPQPELEVSVHIPKQRLGLVKRGFHIKESLNLKFLRVHQLSTFIVTENWDFVVVSFPAEGLLQVQQCQDGQGARGTQASYRVDLSLEFAEMATPVLWTVESFFQCVGSGTELPALASILRTTSSPESPGPETPPVGMPSAASSQKGLGPRLQRVRPMGRRWPSTVSNFPRVMQEVTPPRPSDLWRSGHLIMSPASEPPVTLTESLETVSPKHGPAQSPGNTLVLGGWSSGNVAVKESDQAREEFQPSVLEAQDPLGSPAEGALLKH</sequence>
<feature type="domain" description="CIROZ beta" evidence="3">
    <location>
        <begin position="249"/>
        <end position="352"/>
    </location>
</feature>
<evidence type="ECO:0000259" key="3">
    <source>
        <dbReference type="Pfam" id="PF15094"/>
    </source>
</evidence>
<accession>A0A9B0TLU9</accession>
<dbReference type="Proteomes" id="UP000504623">
    <property type="component" value="Unplaced"/>
</dbReference>
<feature type="region of interest" description="Disordered" evidence="1">
    <location>
        <begin position="368"/>
        <end position="399"/>
    </location>
</feature>
<organism evidence="4 5">
    <name type="scientific">Chrysochloris asiatica</name>
    <name type="common">Cape golden mole</name>
    <dbReference type="NCBI Taxonomy" id="185453"/>
    <lineage>
        <taxon>Eukaryota</taxon>
        <taxon>Metazoa</taxon>
        <taxon>Chordata</taxon>
        <taxon>Craniata</taxon>
        <taxon>Vertebrata</taxon>
        <taxon>Euteleostomi</taxon>
        <taxon>Mammalia</taxon>
        <taxon>Eutheria</taxon>
        <taxon>Afrotheria</taxon>
        <taxon>Chrysochloridae</taxon>
        <taxon>Chrysochlorinae</taxon>
        <taxon>Chrysochloris</taxon>
    </lineage>
</organism>
<keyword evidence="2" id="KW-0732">Signal</keyword>
<dbReference type="PANTHER" id="PTHR38653:SF1">
    <property type="entry name" value="GENE 572-RELATED"/>
    <property type="match status" value="1"/>
</dbReference>
<name>A0A9B0TLU9_CHRAS</name>
<dbReference type="OrthoDB" id="8946479at2759"/>
<dbReference type="Pfam" id="PF15094">
    <property type="entry name" value="DUF4556"/>
    <property type="match status" value="1"/>
</dbReference>
<keyword evidence="4" id="KW-1185">Reference proteome</keyword>
<dbReference type="InterPro" id="IPR027956">
    <property type="entry name" value="CIROZ"/>
</dbReference>
<gene>
    <name evidence="5" type="primary">LOC102826772</name>
</gene>
<feature type="signal peptide" evidence="2">
    <location>
        <begin position="1"/>
        <end position="16"/>
    </location>
</feature>
<dbReference type="AlphaFoldDB" id="A0A9B0TLU9"/>
<dbReference type="InterPro" id="IPR049521">
    <property type="entry name" value="CIROZ_b"/>
</dbReference>
<reference evidence="5" key="1">
    <citation type="submission" date="2025-08" db="UniProtKB">
        <authorList>
            <consortium name="RefSeq"/>
        </authorList>
    </citation>
    <scope>IDENTIFICATION</scope>
    <source>
        <tissue evidence="5">Spleen</tissue>
    </source>
</reference>
<evidence type="ECO:0000256" key="2">
    <source>
        <dbReference type="SAM" id="SignalP"/>
    </source>
</evidence>
<proteinExistence type="predicted"/>
<dbReference type="RefSeq" id="XP_006866497.1">
    <property type="nucleotide sequence ID" value="XM_006866435.1"/>
</dbReference>
<feature type="chain" id="PRO_5038845138" evidence="2">
    <location>
        <begin position="17"/>
        <end position="513"/>
    </location>
</feature>
<evidence type="ECO:0000313" key="4">
    <source>
        <dbReference type="Proteomes" id="UP000504623"/>
    </source>
</evidence>
<evidence type="ECO:0000256" key="1">
    <source>
        <dbReference type="SAM" id="MobiDB-lite"/>
    </source>
</evidence>
<feature type="region of interest" description="Disordered" evidence="1">
    <location>
        <begin position="483"/>
        <end position="513"/>
    </location>
</feature>
<dbReference type="CTD" id="148345"/>
<dbReference type="PANTHER" id="PTHR38653">
    <property type="entry name" value="GENE 572-RELATED"/>
    <property type="match status" value="1"/>
</dbReference>
<protein>
    <submittedName>
        <fullName evidence="5">Uncharacterized protein C1orf127 homolog</fullName>
    </submittedName>
</protein>
<dbReference type="GeneID" id="102826772"/>